<dbReference type="AlphaFoldDB" id="A0AA44Y3A0"/>
<comment type="caution">
    <text evidence="5">The sequence shown here is derived from an EMBL/GenBank/DDBJ whole genome shotgun (WGS) entry which is preliminary data.</text>
</comment>
<dbReference type="SUPFAM" id="SSF48403">
    <property type="entry name" value="Ankyrin repeat"/>
    <property type="match status" value="1"/>
</dbReference>
<dbReference type="InterPro" id="IPR002110">
    <property type="entry name" value="Ankyrin_rpt"/>
</dbReference>
<dbReference type="PROSITE" id="PS50088">
    <property type="entry name" value="ANK_REPEAT"/>
    <property type="match status" value="1"/>
</dbReference>
<evidence type="ECO:0008006" key="7">
    <source>
        <dbReference type="Google" id="ProtNLM"/>
    </source>
</evidence>
<reference evidence="5 6" key="1">
    <citation type="submission" date="2018-03" db="EMBL/GenBank/DDBJ databases">
        <authorList>
            <person name="Nguyen K."/>
            <person name="Fouts D."/>
            <person name="Sutton G."/>
        </authorList>
    </citation>
    <scope>NUCLEOTIDE SEQUENCE [LARGE SCALE GENOMIC DNA]</scope>
    <source>
        <strain evidence="5 6">AU3578</strain>
    </source>
</reference>
<feature type="transmembrane region" description="Helical" evidence="4">
    <location>
        <begin position="70"/>
        <end position="95"/>
    </location>
</feature>
<gene>
    <name evidence="5" type="ORF">C6T65_06290</name>
</gene>
<sequence>MKSSLSALAMFAAVVTLFGALWLAIGNTSDWFLPNLGLWLAAWVLGLGNVLVLLLNVLRWRFCGAPSWLLGIMGLQALPAAVCLGILGYGAYGMWRDSQVTVKVVRIDDAIVADDPQRLTQAQAACGALCAARLSLNEQLLRAAEDGSSRVADQLIRQTARVSSDLGQPERDERTCDGLYLVGLNALSIAAARNDLRMVRLMWPVSDTGSRRRALWTAAQTDHLAMVQWLVGAGVPLSIRGDILDENNTLLVAAASGAAVHVGQWLIESRHMPVDAILEGPDPYTGTAPVWALFMFMSEVGVTHEAVDLLRLLAAHGADVDVRERQGDSPLEEAVRLGQKRIARLLLNAGANPARLDAAQRAAMDKLLSQPDEVPYDGRPSPNCIVAHDAAPVGVSATAGP</sequence>
<keyword evidence="1" id="KW-0677">Repeat</keyword>
<feature type="transmembrane region" description="Helical" evidence="4">
    <location>
        <begin position="37"/>
        <end position="58"/>
    </location>
</feature>
<keyword evidence="4" id="KW-0472">Membrane</keyword>
<feature type="repeat" description="ANK" evidence="3">
    <location>
        <begin position="326"/>
        <end position="358"/>
    </location>
</feature>
<dbReference type="Gene3D" id="1.25.40.20">
    <property type="entry name" value="Ankyrin repeat-containing domain"/>
    <property type="match status" value="1"/>
</dbReference>
<evidence type="ECO:0000313" key="5">
    <source>
        <dbReference type="EMBL" id="PRH43209.1"/>
    </source>
</evidence>
<evidence type="ECO:0000256" key="2">
    <source>
        <dbReference type="ARBA" id="ARBA00023043"/>
    </source>
</evidence>
<dbReference type="PROSITE" id="PS50297">
    <property type="entry name" value="ANK_REP_REGION"/>
    <property type="match status" value="1"/>
</dbReference>
<feature type="transmembrane region" description="Helical" evidence="4">
    <location>
        <begin position="7"/>
        <end position="25"/>
    </location>
</feature>
<name>A0AA44Y3A0_BURVI</name>
<dbReference type="EMBL" id="PVHK01000044">
    <property type="protein sequence ID" value="PRH43209.1"/>
    <property type="molecule type" value="Genomic_DNA"/>
</dbReference>
<dbReference type="Proteomes" id="UP000237632">
    <property type="component" value="Unassembled WGS sequence"/>
</dbReference>
<protein>
    <recommendedName>
        <fullName evidence="7">Ankyrin repeat domain-containing protein</fullName>
    </recommendedName>
</protein>
<dbReference type="RefSeq" id="WP_060081530.1">
    <property type="nucleotide sequence ID" value="NZ_CADFFO010000035.1"/>
</dbReference>
<keyword evidence="4" id="KW-1133">Transmembrane helix</keyword>
<keyword evidence="2 3" id="KW-0040">ANK repeat</keyword>
<evidence type="ECO:0000256" key="1">
    <source>
        <dbReference type="ARBA" id="ARBA00022737"/>
    </source>
</evidence>
<dbReference type="SMART" id="SM00248">
    <property type="entry name" value="ANK"/>
    <property type="match status" value="2"/>
</dbReference>
<proteinExistence type="predicted"/>
<keyword evidence="4" id="KW-0812">Transmembrane</keyword>
<accession>A0AA44Y3A0</accession>
<organism evidence="5 6">
    <name type="scientific">Burkholderia vietnamiensis</name>
    <dbReference type="NCBI Taxonomy" id="60552"/>
    <lineage>
        <taxon>Bacteria</taxon>
        <taxon>Pseudomonadati</taxon>
        <taxon>Pseudomonadota</taxon>
        <taxon>Betaproteobacteria</taxon>
        <taxon>Burkholderiales</taxon>
        <taxon>Burkholderiaceae</taxon>
        <taxon>Burkholderia</taxon>
        <taxon>Burkholderia cepacia complex</taxon>
    </lineage>
</organism>
<dbReference type="PANTHER" id="PTHR24198:SF165">
    <property type="entry name" value="ANKYRIN REPEAT-CONTAINING PROTEIN-RELATED"/>
    <property type="match status" value="1"/>
</dbReference>
<dbReference type="Pfam" id="PF13637">
    <property type="entry name" value="Ank_4"/>
    <property type="match status" value="1"/>
</dbReference>
<evidence type="ECO:0000256" key="4">
    <source>
        <dbReference type="SAM" id="Phobius"/>
    </source>
</evidence>
<evidence type="ECO:0000256" key="3">
    <source>
        <dbReference type="PROSITE-ProRule" id="PRU00023"/>
    </source>
</evidence>
<dbReference type="PANTHER" id="PTHR24198">
    <property type="entry name" value="ANKYRIN REPEAT AND PROTEIN KINASE DOMAIN-CONTAINING PROTEIN"/>
    <property type="match status" value="1"/>
</dbReference>
<dbReference type="InterPro" id="IPR036770">
    <property type="entry name" value="Ankyrin_rpt-contain_sf"/>
</dbReference>
<evidence type="ECO:0000313" key="6">
    <source>
        <dbReference type="Proteomes" id="UP000237632"/>
    </source>
</evidence>